<evidence type="ECO:0000313" key="4">
    <source>
        <dbReference type="Proteomes" id="UP000437748"/>
    </source>
</evidence>
<reference evidence="3 4" key="1">
    <citation type="submission" date="2019-10" db="EMBL/GenBank/DDBJ databases">
        <title>New species of Slilvanegrellaceae.</title>
        <authorList>
            <person name="Pitt A."/>
            <person name="Hahn M.W."/>
        </authorList>
    </citation>
    <scope>NUCLEOTIDE SEQUENCE [LARGE SCALE GENOMIC DNA]</scope>
    <source>
        <strain evidence="3 4">SP-Ram-0.45-NSY-1</strain>
    </source>
</reference>
<dbReference type="RefSeq" id="WP_153420765.1">
    <property type="nucleotide sequence ID" value="NZ_WFLM01000004.1"/>
</dbReference>
<dbReference type="InterPro" id="IPR050570">
    <property type="entry name" value="Cell_wall_metabolism_enzyme"/>
</dbReference>
<keyword evidence="1" id="KW-0732">Signal</keyword>
<dbReference type="GO" id="GO:0004222">
    <property type="term" value="F:metalloendopeptidase activity"/>
    <property type="evidence" value="ECO:0007669"/>
    <property type="project" value="TreeGrafter"/>
</dbReference>
<protein>
    <submittedName>
        <fullName evidence="3">Peptidoglycan DD-metalloendopeptidase family protein</fullName>
    </submittedName>
</protein>
<evidence type="ECO:0000259" key="2">
    <source>
        <dbReference type="Pfam" id="PF01551"/>
    </source>
</evidence>
<dbReference type="Proteomes" id="UP000437748">
    <property type="component" value="Unassembled WGS sequence"/>
</dbReference>
<dbReference type="SUPFAM" id="SSF51261">
    <property type="entry name" value="Duplicated hybrid motif"/>
    <property type="match status" value="1"/>
</dbReference>
<feature type="domain" description="M23ase beta-sheet core" evidence="2">
    <location>
        <begin position="151"/>
        <end position="246"/>
    </location>
</feature>
<name>A0A6N6VQK7_9BACT</name>
<dbReference type="OrthoDB" id="5293645at2"/>
<accession>A0A6N6VQK7</accession>
<dbReference type="EMBL" id="WFLM01000004">
    <property type="protein sequence ID" value="KAB8037690.1"/>
    <property type="molecule type" value="Genomic_DNA"/>
</dbReference>
<organism evidence="3 4">
    <name type="scientific">Silvanigrella paludirubra</name>
    <dbReference type="NCBI Taxonomy" id="2499159"/>
    <lineage>
        <taxon>Bacteria</taxon>
        <taxon>Pseudomonadati</taxon>
        <taxon>Bdellovibrionota</taxon>
        <taxon>Oligoflexia</taxon>
        <taxon>Silvanigrellales</taxon>
        <taxon>Silvanigrellaceae</taxon>
        <taxon>Silvanigrella</taxon>
    </lineage>
</organism>
<keyword evidence="4" id="KW-1185">Reference proteome</keyword>
<dbReference type="CDD" id="cd12797">
    <property type="entry name" value="M23_peptidase"/>
    <property type="match status" value="1"/>
</dbReference>
<proteinExistence type="predicted"/>
<dbReference type="InterPro" id="IPR011055">
    <property type="entry name" value="Dup_hybrid_motif"/>
</dbReference>
<dbReference type="Gene3D" id="2.70.70.10">
    <property type="entry name" value="Glucose Permease (Domain IIA)"/>
    <property type="match status" value="1"/>
</dbReference>
<dbReference type="Pfam" id="PF01551">
    <property type="entry name" value="Peptidase_M23"/>
    <property type="match status" value="1"/>
</dbReference>
<gene>
    <name evidence="3" type="ORF">GCL60_10980</name>
</gene>
<evidence type="ECO:0000313" key="3">
    <source>
        <dbReference type="EMBL" id="KAB8037690.1"/>
    </source>
</evidence>
<dbReference type="AlphaFoldDB" id="A0A6N6VQK7"/>
<dbReference type="PANTHER" id="PTHR21666">
    <property type="entry name" value="PEPTIDASE-RELATED"/>
    <property type="match status" value="1"/>
</dbReference>
<sequence length="292" mass="31871">MLNMERLKNKLSFSIIIPLTIALTGCLNSNNNSANQNLVLKGSVAELKETVVLDPAFIHRQELAERSFFGFSGAQHNHLNNDHIVMNEDEIDEYISEDTKVSLDSKVGKFGGLEILWPVNGKLSSLFGMRTLGFRSKKTRKSSSKLVSKTRMHSGIDISAPVGTPIHSSYDGVVLFSGNKNGYGESVIIGHNAEHETLYAHMSKIVVNDGQFVRSGQLIGFVGKSGRVTGANLHYETRISGVAYNPLAYLPASGNNKMKVGMQTPSLASQIAFYQNLSKMAFVSDKSKSVSN</sequence>
<evidence type="ECO:0000256" key="1">
    <source>
        <dbReference type="ARBA" id="ARBA00022729"/>
    </source>
</evidence>
<dbReference type="InterPro" id="IPR016047">
    <property type="entry name" value="M23ase_b-sheet_dom"/>
</dbReference>
<comment type="caution">
    <text evidence="3">The sequence shown here is derived from an EMBL/GenBank/DDBJ whole genome shotgun (WGS) entry which is preliminary data.</text>
</comment>
<dbReference type="PANTHER" id="PTHR21666:SF289">
    <property type="entry name" value="L-ALA--D-GLU ENDOPEPTIDASE"/>
    <property type="match status" value="1"/>
</dbReference>
<dbReference type="PROSITE" id="PS51257">
    <property type="entry name" value="PROKAR_LIPOPROTEIN"/>
    <property type="match status" value="1"/>
</dbReference>